<dbReference type="EC" id="5.4.99.18" evidence="3 4"/>
<keyword evidence="8" id="KW-1185">Reference proteome</keyword>
<dbReference type="NCBIfam" id="TIGR01162">
    <property type="entry name" value="purE"/>
    <property type="match status" value="1"/>
</dbReference>
<dbReference type="GO" id="GO:0034023">
    <property type="term" value="F:5-(carboxyamino)imidazole ribonucleotide mutase activity"/>
    <property type="evidence" value="ECO:0007669"/>
    <property type="project" value="UniProtKB-UniRule"/>
</dbReference>
<evidence type="ECO:0000256" key="5">
    <source>
        <dbReference type="PIRSR" id="PIRSR001338-1"/>
    </source>
</evidence>
<sequence>MSKPFVAILMGSDSDLPVMEAAFGVLEKFDIPFEVKVTSAHRTPENTHNYVTDADKRGCAAFICAAGMAAHLAGAVSATTLKPVIGVPINASLDGLDALLSTVQMPGGIPVATVAIGKAGAKNAAYLAAQIIGSSDKEMHQKLVDERRANAEAIIAKDEQLQKDLEQRKSK</sequence>
<gene>
    <name evidence="3" type="primary">purE</name>
    <name evidence="7" type="ORF">SAMN05216212_2386</name>
</gene>
<dbReference type="AlphaFoldDB" id="A0A1G9BW33"/>
<dbReference type="InterPro" id="IPR033747">
    <property type="entry name" value="PurE_ClassI"/>
</dbReference>
<dbReference type="PIRSF" id="PIRSF001338">
    <property type="entry name" value="AIR_carboxylase"/>
    <property type="match status" value="1"/>
</dbReference>
<dbReference type="STRING" id="658219.SAMN05216212_2386"/>
<dbReference type="InterPro" id="IPR000031">
    <property type="entry name" value="PurE_dom"/>
</dbReference>
<keyword evidence="2 3" id="KW-0413">Isomerase</keyword>
<organism evidence="7 8">
    <name type="scientific">Microbulbifer yueqingensis</name>
    <dbReference type="NCBI Taxonomy" id="658219"/>
    <lineage>
        <taxon>Bacteria</taxon>
        <taxon>Pseudomonadati</taxon>
        <taxon>Pseudomonadota</taxon>
        <taxon>Gammaproteobacteria</taxon>
        <taxon>Cellvibrionales</taxon>
        <taxon>Microbulbiferaceae</taxon>
        <taxon>Microbulbifer</taxon>
    </lineage>
</organism>
<evidence type="ECO:0000256" key="3">
    <source>
        <dbReference type="HAMAP-Rule" id="MF_01929"/>
    </source>
</evidence>
<evidence type="ECO:0000313" key="7">
    <source>
        <dbReference type="EMBL" id="SDK43593.1"/>
    </source>
</evidence>
<feature type="binding site" evidence="3 5">
    <location>
        <position position="15"/>
    </location>
    <ligand>
        <name>substrate</name>
    </ligand>
</feature>
<comment type="pathway">
    <text evidence="3 4">Purine metabolism; IMP biosynthesis via de novo pathway; 5-amino-1-(5-phospho-D-ribosyl)imidazole-4-carboxylate from 5-amino-1-(5-phospho-D-ribosyl)imidazole (N5-CAIR route): step 2/2.</text>
</comment>
<dbReference type="InterPro" id="IPR024694">
    <property type="entry name" value="PurE_prokaryotes"/>
</dbReference>
<comment type="catalytic activity">
    <reaction evidence="3 4">
        <text>5-carboxyamino-1-(5-phospho-D-ribosyl)imidazole + H(+) = 5-amino-1-(5-phospho-D-ribosyl)imidazole-4-carboxylate</text>
        <dbReference type="Rhea" id="RHEA:13193"/>
        <dbReference type="ChEBI" id="CHEBI:15378"/>
        <dbReference type="ChEBI" id="CHEBI:58730"/>
        <dbReference type="ChEBI" id="CHEBI:77657"/>
        <dbReference type="EC" id="5.4.99.18"/>
    </reaction>
</comment>
<dbReference type="SUPFAM" id="SSF52255">
    <property type="entry name" value="N5-CAIR mutase (phosphoribosylaminoimidazole carboxylase, PurE)"/>
    <property type="match status" value="1"/>
</dbReference>
<name>A0A1G9BW33_9GAMM</name>
<evidence type="ECO:0000256" key="2">
    <source>
        <dbReference type="ARBA" id="ARBA00023235"/>
    </source>
</evidence>
<protein>
    <recommendedName>
        <fullName evidence="3 4">N5-carboxyaminoimidazole ribonucleotide mutase</fullName>
        <shortName evidence="3 4">N5-CAIR mutase</shortName>
        <ecNumber evidence="3 4">5.4.99.18</ecNumber>
    </recommendedName>
    <alternativeName>
        <fullName evidence="3">5-(carboxyamino)imidazole ribonucleotide mutase</fullName>
    </alternativeName>
</protein>
<comment type="similarity">
    <text evidence="3">Belongs to the AIR carboxylase family. Class I subfamily.</text>
</comment>
<dbReference type="Proteomes" id="UP000199305">
    <property type="component" value="Unassembled WGS sequence"/>
</dbReference>
<dbReference type="UniPathway" id="UPA00074">
    <property type="reaction ID" value="UER00943"/>
</dbReference>
<dbReference type="OrthoDB" id="9791908at2"/>
<dbReference type="Gene3D" id="3.40.50.1970">
    <property type="match status" value="1"/>
</dbReference>
<comment type="function">
    <text evidence="3 4">Catalyzes the conversion of N5-carboxyaminoimidazole ribonucleotide (N5-CAIR) to 4-carboxy-5-aminoimidazole ribonucleotide (CAIR).</text>
</comment>
<evidence type="ECO:0000256" key="4">
    <source>
        <dbReference type="PIRNR" id="PIRNR001338"/>
    </source>
</evidence>
<proteinExistence type="inferred from homology"/>
<dbReference type="RefSeq" id="WP_091514109.1">
    <property type="nucleotide sequence ID" value="NZ_FNFH01000004.1"/>
</dbReference>
<evidence type="ECO:0000259" key="6">
    <source>
        <dbReference type="SMART" id="SM01001"/>
    </source>
</evidence>
<dbReference type="SMART" id="SM01001">
    <property type="entry name" value="AIRC"/>
    <property type="match status" value="1"/>
</dbReference>
<accession>A0A1G9BW33</accession>
<feature type="binding site" evidence="3 5">
    <location>
        <position position="42"/>
    </location>
    <ligand>
        <name>substrate</name>
    </ligand>
</feature>
<feature type="binding site" evidence="3 5">
    <location>
        <position position="12"/>
    </location>
    <ligand>
        <name>substrate</name>
    </ligand>
</feature>
<evidence type="ECO:0000313" key="8">
    <source>
        <dbReference type="Proteomes" id="UP000199305"/>
    </source>
</evidence>
<feature type="domain" description="PurE" evidence="6">
    <location>
        <begin position="4"/>
        <end position="154"/>
    </location>
</feature>
<dbReference type="Pfam" id="PF00731">
    <property type="entry name" value="AIRC"/>
    <property type="match status" value="1"/>
</dbReference>
<reference evidence="8" key="1">
    <citation type="submission" date="2016-10" db="EMBL/GenBank/DDBJ databases">
        <authorList>
            <person name="Varghese N."/>
            <person name="Submissions S."/>
        </authorList>
    </citation>
    <scope>NUCLEOTIDE SEQUENCE [LARGE SCALE GENOMIC DNA]</scope>
    <source>
        <strain evidence="8">CGMCC 1.10658</strain>
    </source>
</reference>
<dbReference type="PANTHER" id="PTHR23046:SF2">
    <property type="entry name" value="PHOSPHORIBOSYLAMINOIMIDAZOLE CARBOXYLASE"/>
    <property type="match status" value="1"/>
</dbReference>
<evidence type="ECO:0000256" key="1">
    <source>
        <dbReference type="ARBA" id="ARBA00022755"/>
    </source>
</evidence>
<dbReference type="GO" id="GO:0006189">
    <property type="term" value="P:'de novo' IMP biosynthetic process"/>
    <property type="evidence" value="ECO:0007669"/>
    <property type="project" value="UniProtKB-UniRule"/>
</dbReference>
<dbReference type="HAMAP" id="MF_01929">
    <property type="entry name" value="PurE_classI"/>
    <property type="match status" value="1"/>
</dbReference>
<dbReference type="EMBL" id="FNFH01000004">
    <property type="protein sequence ID" value="SDK43593.1"/>
    <property type="molecule type" value="Genomic_DNA"/>
</dbReference>
<keyword evidence="1 3" id="KW-0658">Purine biosynthesis</keyword>
<dbReference type="PANTHER" id="PTHR23046">
    <property type="entry name" value="PHOSPHORIBOSYLAMINOIMIDAZOLE CARBOXYLASE CATALYTIC SUBUNIT"/>
    <property type="match status" value="1"/>
</dbReference>